<feature type="non-terminal residue" evidence="3">
    <location>
        <position position="1"/>
    </location>
</feature>
<evidence type="ECO:0000256" key="1">
    <source>
        <dbReference type="SAM" id="Coils"/>
    </source>
</evidence>
<protein>
    <submittedName>
        <fullName evidence="3">Uncharacterized protein</fullName>
    </submittedName>
</protein>
<feature type="region of interest" description="Disordered" evidence="2">
    <location>
        <begin position="78"/>
        <end position="104"/>
    </location>
</feature>
<evidence type="ECO:0000313" key="3">
    <source>
        <dbReference type="EMBL" id="EQD76839.1"/>
    </source>
</evidence>
<dbReference type="EMBL" id="AUZX01002384">
    <property type="protein sequence ID" value="EQD76839.1"/>
    <property type="molecule type" value="Genomic_DNA"/>
</dbReference>
<organism evidence="3">
    <name type="scientific">mine drainage metagenome</name>
    <dbReference type="NCBI Taxonomy" id="410659"/>
    <lineage>
        <taxon>unclassified sequences</taxon>
        <taxon>metagenomes</taxon>
        <taxon>ecological metagenomes</taxon>
    </lineage>
</organism>
<dbReference type="AlphaFoldDB" id="T1D5S5"/>
<feature type="coiled-coil region" evidence="1">
    <location>
        <begin position="31"/>
        <end position="65"/>
    </location>
</feature>
<gene>
    <name evidence="3" type="ORF">B1A_03232</name>
</gene>
<comment type="caution">
    <text evidence="3">The sequence shown here is derived from an EMBL/GenBank/DDBJ whole genome shotgun (WGS) entry which is preliminary data.</text>
</comment>
<proteinExistence type="predicted"/>
<name>T1D5S5_9ZZZZ</name>
<reference evidence="3" key="2">
    <citation type="journal article" date="2014" name="ISME J.">
        <title>Microbial stratification in low pH oxic and suboxic macroscopic growths along an acid mine drainage.</title>
        <authorList>
            <person name="Mendez-Garcia C."/>
            <person name="Mesa V."/>
            <person name="Sprenger R.R."/>
            <person name="Richter M."/>
            <person name="Diez M.S."/>
            <person name="Solano J."/>
            <person name="Bargiela R."/>
            <person name="Golyshina O.V."/>
            <person name="Manteca A."/>
            <person name="Ramos J.L."/>
            <person name="Gallego J.R."/>
            <person name="Llorente I."/>
            <person name="Martins Dos Santos V.A."/>
            <person name="Jensen O.N."/>
            <person name="Pelaez A.I."/>
            <person name="Sanchez J."/>
            <person name="Ferrer M."/>
        </authorList>
    </citation>
    <scope>NUCLEOTIDE SEQUENCE</scope>
</reference>
<accession>T1D5S5</accession>
<sequence>EHVQLVWEGRYWKSLHPQGAQRLSRLECEYRERLRAQVESAARREQALQQELEYARGRIRDLEKRLFGGKSERRWAIDNQQRRGATGLRKRGQQVGARGHERAS</sequence>
<feature type="non-terminal residue" evidence="3">
    <location>
        <position position="104"/>
    </location>
</feature>
<reference evidence="3" key="1">
    <citation type="submission" date="2013-08" db="EMBL/GenBank/DDBJ databases">
        <authorList>
            <person name="Mendez C."/>
            <person name="Richter M."/>
            <person name="Ferrer M."/>
            <person name="Sanchez J."/>
        </authorList>
    </citation>
    <scope>NUCLEOTIDE SEQUENCE</scope>
</reference>
<evidence type="ECO:0000256" key="2">
    <source>
        <dbReference type="SAM" id="MobiDB-lite"/>
    </source>
</evidence>
<keyword evidence="1" id="KW-0175">Coiled coil</keyword>